<evidence type="ECO:0000313" key="2">
    <source>
        <dbReference type="EMBL" id="MEN3749862.1"/>
    </source>
</evidence>
<dbReference type="InterPro" id="IPR025399">
    <property type="entry name" value="DUF4372"/>
</dbReference>
<reference evidence="2 3" key="1">
    <citation type="submission" date="2024-05" db="EMBL/GenBank/DDBJ databases">
        <title>Sphingomonas sp. HF-S3 16S ribosomal RNA gene Genome sequencing and assembly.</title>
        <authorList>
            <person name="Lee H."/>
        </authorList>
    </citation>
    <scope>NUCLEOTIDE SEQUENCE [LARGE SCALE GENOMIC DNA]</scope>
    <source>
        <strain evidence="2 3">HF-S3</strain>
    </source>
</reference>
<gene>
    <name evidence="2" type="ORF">TPR58_22005</name>
</gene>
<organism evidence="2 3">
    <name type="scientific">Sphingomonas rustica</name>
    <dbReference type="NCBI Taxonomy" id="3103142"/>
    <lineage>
        <taxon>Bacteria</taxon>
        <taxon>Pseudomonadati</taxon>
        <taxon>Pseudomonadota</taxon>
        <taxon>Alphaproteobacteria</taxon>
        <taxon>Sphingomonadales</taxon>
        <taxon>Sphingomonadaceae</taxon>
        <taxon>Sphingomonas</taxon>
    </lineage>
</organism>
<proteinExistence type="predicted"/>
<dbReference type="Pfam" id="PF14294">
    <property type="entry name" value="DUF4372"/>
    <property type="match status" value="1"/>
</dbReference>
<evidence type="ECO:0000259" key="1">
    <source>
        <dbReference type="Pfam" id="PF14294"/>
    </source>
</evidence>
<dbReference type="EMBL" id="JBDIZK010000019">
    <property type="protein sequence ID" value="MEN3749862.1"/>
    <property type="molecule type" value="Genomic_DNA"/>
</dbReference>
<dbReference type="Proteomes" id="UP001427805">
    <property type="component" value="Unassembled WGS sequence"/>
</dbReference>
<sequence>MLSRHDIWRSAVPFASSAFQQLLEPLDRRILNRIVARHDGDRGVGTGPNAWTCVRHLRTMLFAQFAGLNSLREIEQGLSAHPGGLYHLDLRLPRRSTLSDAQAHRPAAVFRDICQILIGQVSRAVRQQGKELIQLIDASPILLRDPRFGWAEADPHVRGPKLHVG</sequence>
<feature type="domain" description="DUF4372" evidence="1">
    <location>
        <begin position="16"/>
        <end position="88"/>
    </location>
</feature>
<evidence type="ECO:0000313" key="3">
    <source>
        <dbReference type="Proteomes" id="UP001427805"/>
    </source>
</evidence>
<accession>A0ABV0BHM0</accession>
<protein>
    <submittedName>
        <fullName evidence="2">DUF4372 domain-containing protein</fullName>
    </submittedName>
</protein>
<comment type="caution">
    <text evidence="2">The sequence shown here is derived from an EMBL/GenBank/DDBJ whole genome shotgun (WGS) entry which is preliminary data.</text>
</comment>
<keyword evidence="3" id="KW-1185">Reference proteome</keyword>
<name>A0ABV0BHM0_9SPHN</name>